<proteinExistence type="predicted"/>
<feature type="region of interest" description="Disordered" evidence="1">
    <location>
        <begin position="245"/>
        <end position="264"/>
    </location>
</feature>
<keyword evidence="3" id="KW-1185">Reference proteome</keyword>
<comment type="caution">
    <text evidence="2">The sequence shown here is derived from an EMBL/GenBank/DDBJ whole genome shotgun (WGS) entry which is preliminary data.</text>
</comment>
<reference evidence="2 3" key="1">
    <citation type="submission" date="2024-04" db="EMBL/GenBank/DDBJ databases">
        <title>Aurantiacibacter sp. DGU6 16S ribosomal RNA gene Genome sequencing and assembly.</title>
        <authorList>
            <person name="Park S."/>
        </authorList>
    </citation>
    <scope>NUCLEOTIDE SEQUENCE [LARGE SCALE GENOMIC DNA]</scope>
    <source>
        <strain evidence="2 3">DGU6</strain>
    </source>
</reference>
<dbReference type="PANTHER" id="PTHR38477">
    <property type="entry name" value="HYPOTHETICAL EXPORTED PROTEIN"/>
    <property type="match status" value="1"/>
</dbReference>
<dbReference type="PANTHER" id="PTHR38477:SF1">
    <property type="entry name" value="MUREIN L,D-TRANSPEPTIDASE CATALYTIC DOMAIN FAMILY PROTEIN"/>
    <property type="match status" value="1"/>
</dbReference>
<sequence>MNRRELLASTLVTGTALAAGPARVFAQAAPGPRTRRLLDVARREVERVGDVLWRKDVVGIADFGLHSSMPRFHFVNLEAGTADSVLVAHGSGSDPEHDGWLNAYSNLHDSWATSRGAYVSWEWYEGRFGTSVRLGGLDSDNSNAFPRAIVMHPASYATPEHVERWGRLGRSNGCFAFGPEVFPQALYRLAGGRLLFADTLGIGSDGEQVAAPTQQPVDFETAIAERRLEQQEAVTQVLEDVASEEVEARVTSGAIDEGGGPQRP</sequence>
<organism evidence="2 3">
    <name type="scientific">Aurantiacibacter gilvus</name>
    <dbReference type="NCBI Taxonomy" id="3139141"/>
    <lineage>
        <taxon>Bacteria</taxon>
        <taxon>Pseudomonadati</taxon>
        <taxon>Pseudomonadota</taxon>
        <taxon>Alphaproteobacteria</taxon>
        <taxon>Sphingomonadales</taxon>
        <taxon>Erythrobacteraceae</taxon>
        <taxon>Aurantiacibacter</taxon>
    </lineage>
</organism>
<evidence type="ECO:0000256" key="1">
    <source>
        <dbReference type="SAM" id="MobiDB-lite"/>
    </source>
</evidence>
<dbReference type="InterPro" id="IPR032676">
    <property type="entry name" value="YkuD_2"/>
</dbReference>
<dbReference type="EMBL" id="JBBYHV010000001">
    <property type="protein sequence ID" value="MEL1249212.1"/>
    <property type="molecule type" value="Genomic_DNA"/>
</dbReference>
<evidence type="ECO:0000313" key="2">
    <source>
        <dbReference type="EMBL" id="MEL1249212.1"/>
    </source>
</evidence>
<accession>A0ABU9I9W6</accession>
<evidence type="ECO:0000313" key="3">
    <source>
        <dbReference type="Proteomes" id="UP001497045"/>
    </source>
</evidence>
<protein>
    <submittedName>
        <fullName evidence="2">Murein L,D-transpeptidase catalytic domain-containing protein</fullName>
    </submittedName>
</protein>
<dbReference type="Proteomes" id="UP001497045">
    <property type="component" value="Unassembled WGS sequence"/>
</dbReference>
<name>A0ABU9I9W6_9SPHN</name>
<dbReference type="Pfam" id="PF13645">
    <property type="entry name" value="YkuD_2"/>
    <property type="match status" value="1"/>
</dbReference>
<gene>
    <name evidence="2" type="ORF">AAEO60_00850</name>
</gene>
<dbReference type="RefSeq" id="WP_341671748.1">
    <property type="nucleotide sequence ID" value="NZ_JBBYHV010000001.1"/>
</dbReference>